<feature type="transmembrane region" description="Helical" evidence="7">
    <location>
        <begin position="346"/>
        <end position="376"/>
    </location>
</feature>
<name>A0ABU2JQ51_9ACTN</name>
<dbReference type="Proteomes" id="UP001183410">
    <property type="component" value="Unassembled WGS sequence"/>
</dbReference>
<feature type="transmembrane region" description="Helical" evidence="7">
    <location>
        <begin position="862"/>
        <end position="883"/>
    </location>
</feature>
<dbReference type="InterPro" id="IPR003838">
    <property type="entry name" value="ABC3_permease_C"/>
</dbReference>
<comment type="subcellular location">
    <subcellularLocation>
        <location evidence="1">Cell membrane</location>
        <topology evidence="1">Multi-pass membrane protein</topology>
    </subcellularLocation>
</comment>
<feature type="transmembrane region" description="Helical" evidence="7">
    <location>
        <begin position="517"/>
        <end position="539"/>
    </location>
</feature>
<reference evidence="10" key="1">
    <citation type="submission" date="2023-07" db="EMBL/GenBank/DDBJ databases">
        <title>30 novel species of actinomycetes from the DSMZ collection.</title>
        <authorList>
            <person name="Nouioui I."/>
        </authorList>
    </citation>
    <scope>NUCLEOTIDE SEQUENCE [LARGE SCALE GENOMIC DNA]</scope>
    <source>
        <strain evidence="10">DSM 44915</strain>
    </source>
</reference>
<sequence length="951" mass="98974">MAGSTWRLALRIARRDARRAKGRSALVVAMIALPILGATAADLALRSGTVSAEEQLERDLGQSDASFEWVDSSPVAQNGKGDWTFLEDGDESVDGETATDEAVTWETSDELVELAAPVLPSGSTVVYQRSDYLRASTAHGVADIELVETEADAPITEGMRTLLDGRYPEAAGETAVTSAFLDESGLAVGDELTVNDWGEPVDEGTPLTIVGEYEIPLALDSNQLVVLPDSVLLESSYQYAQLLVSAPDGTDIDWAAVRAANEHGFVVLSRAVLADPPAASELAPEARDLEWGGGVDEAVVAVAVVAVSLIVLEICLLAGPAFAVSARRSRRQLGLVGANGGDRRHLRAIMLASGVVLGAVAAVVGLVGGVLLVLLTKPWLEGQLGQRFGAWEVRPLELAAIAALAVLIGLLAAVIPAFNAARSSVLASLTGRRGVRRGSRVLPLVGASALVLGTSLALLGGLLMANTVAVAAGAVIAELGLVALTPALVGAFGRLARWLPLTARMALRDAARNRGRTAPAVAAVLAAVAGAVAVATVLVSDNAQQRAGYEARLPANTAVLTAYDVSVGDQVEQARSTVTRELQGAERFDLAVPLPAPGECREFEIPDAGGETESFCGQVVPFPATGLDCPAYTAEGAGLTVEERREALAGPPCTGFYWMDNWTNDVLVVEPATLAAMGVTDPAAREALADGEALVAHPDYLDADGLLTLGLFTSPIAEFNDAEIPLSPPARELTVPGRVLTSDLPMPAVLLSPEAAEGLGLALADSGSLYRMDEPPSGAVQQAVDAEMERLGGTLSFYAEEGFEERNSLALLILAAVALVVTIGAAGIATGLAQADAEADLATLSAVGATPRMRRTLAGLQCGLIAFMGVLLGAVSGLVPALGLRLTEHRSSLDWWQPLWDAGEISTPRPELFIELPWATFAQLLIVVPLVAWLLATLLTRSRVPLARRAG</sequence>
<feature type="transmembrane region" description="Helical" evidence="7">
    <location>
        <begin position="470"/>
        <end position="496"/>
    </location>
</feature>
<gene>
    <name evidence="9" type="ORF">RM844_12130</name>
</gene>
<feature type="transmembrane region" description="Helical" evidence="7">
    <location>
        <begin position="918"/>
        <end position="939"/>
    </location>
</feature>
<keyword evidence="2" id="KW-1003">Cell membrane</keyword>
<feature type="transmembrane region" description="Helical" evidence="7">
    <location>
        <begin position="441"/>
        <end position="464"/>
    </location>
</feature>
<keyword evidence="4 7" id="KW-1133">Transmembrane helix</keyword>
<evidence type="ECO:0000259" key="8">
    <source>
        <dbReference type="Pfam" id="PF02687"/>
    </source>
</evidence>
<proteinExistence type="inferred from homology"/>
<evidence type="ECO:0000256" key="5">
    <source>
        <dbReference type="ARBA" id="ARBA00023136"/>
    </source>
</evidence>
<feature type="transmembrane region" description="Helical" evidence="7">
    <location>
        <begin position="396"/>
        <end position="420"/>
    </location>
</feature>
<organism evidence="9 10">
    <name type="scientific">Streptomyces chisholmiae</name>
    <dbReference type="NCBI Taxonomy" id="3075540"/>
    <lineage>
        <taxon>Bacteria</taxon>
        <taxon>Bacillati</taxon>
        <taxon>Actinomycetota</taxon>
        <taxon>Actinomycetes</taxon>
        <taxon>Kitasatosporales</taxon>
        <taxon>Streptomycetaceae</taxon>
        <taxon>Streptomyces</taxon>
    </lineage>
</organism>
<protein>
    <submittedName>
        <fullName evidence="9">FtsX-like permease family protein</fullName>
    </submittedName>
</protein>
<keyword evidence="5 7" id="KW-0472">Membrane</keyword>
<dbReference type="EMBL" id="JAVREO010000006">
    <property type="protein sequence ID" value="MDT0267037.1"/>
    <property type="molecule type" value="Genomic_DNA"/>
</dbReference>
<evidence type="ECO:0000256" key="3">
    <source>
        <dbReference type="ARBA" id="ARBA00022692"/>
    </source>
</evidence>
<comment type="caution">
    <text evidence="9">The sequence shown here is derived from an EMBL/GenBank/DDBJ whole genome shotgun (WGS) entry which is preliminary data.</text>
</comment>
<evidence type="ECO:0000313" key="9">
    <source>
        <dbReference type="EMBL" id="MDT0267037.1"/>
    </source>
</evidence>
<evidence type="ECO:0000256" key="6">
    <source>
        <dbReference type="ARBA" id="ARBA00038076"/>
    </source>
</evidence>
<feature type="domain" description="ABC3 transporter permease C-terminal" evidence="8">
    <location>
        <begin position="321"/>
        <end position="424"/>
    </location>
</feature>
<dbReference type="Pfam" id="PF02687">
    <property type="entry name" value="FtsX"/>
    <property type="match status" value="1"/>
</dbReference>
<evidence type="ECO:0000256" key="4">
    <source>
        <dbReference type="ARBA" id="ARBA00022989"/>
    </source>
</evidence>
<evidence type="ECO:0000313" key="10">
    <source>
        <dbReference type="Proteomes" id="UP001183410"/>
    </source>
</evidence>
<evidence type="ECO:0000256" key="1">
    <source>
        <dbReference type="ARBA" id="ARBA00004651"/>
    </source>
</evidence>
<keyword evidence="10" id="KW-1185">Reference proteome</keyword>
<feature type="transmembrane region" description="Helical" evidence="7">
    <location>
        <begin position="809"/>
        <end position="833"/>
    </location>
</feature>
<dbReference type="RefSeq" id="WP_311667094.1">
    <property type="nucleotide sequence ID" value="NZ_JAVREO010000006.1"/>
</dbReference>
<evidence type="ECO:0000256" key="2">
    <source>
        <dbReference type="ARBA" id="ARBA00022475"/>
    </source>
</evidence>
<comment type="similarity">
    <text evidence="6">Belongs to the ABC-4 integral membrane protein family.</text>
</comment>
<keyword evidence="3 7" id="KW-0812">Transmembrane</keyword>
<dbReference type="PANTHER" id="PTHR30572:SF4">
    <property type="entry name" value="ABC TRANSPORTER PERMEASE YTRF"/>
    <property type="match status" value="1"/>
</dbReference>
<evidence type="ECO:0000256" key="7">
    <source>
        <dbReference type="SAM" id="Phobius"/>
    </source>
</evidence>
<feature type="transmembrane region" description="Helical" evidence="7">
    <location>
        <begin position="298"/>
        <end position="325"/>
    </location>
</feature>
<dbReference type="InterPro" id="IPR050250">
    <property type="entry name" value="Macrolide_Exporter_MacB"/>
</dbReference>
<accession>A0ABU2JQ51</accession>
<dbReference type="PANTHER" id="PTHR30572">
    <property type="entry name" value="MEMBRANE COMPONENT OF TRANSPORTER-RELATED"/>
    <property type="match status" value="1"/>
</dbReference>